<evidence type="ECO:0000313" key="4">
    <source>
        <dbReference type="Proteomes" id="UP000016511"/>
    </source>
</evidence>
<name>U1YFA7_ANEAE</name>
<dbReference type="Proteomes" id="UP000016511">
    <property type="component" value="Unassembled WGS sequence"/>
</dbReference>
<dbReference type="Gene3D" id="3.30.70.1740">
    <property type="entry name" value="Bypass-of-forespore C, C-terminal domain"/>
    <property type="match status" value="1"/>
</dbReference>
<dbReference type="eggNOG" id="ENOG5032U7R">
    <property type="taxonomic scope" value="Bacteria"/>
</dbReference>
<dbReference type="Pfam" id="PF08977">
    <property type="entry name" value="BOFC_N"/>
    <property type="match status" value="1"/>
</dbReference>
<keyword evidence="4" id="KW-1185">Reference proteome</keyword>
<reference evidence="3 4" key="1">
    <citation type="submission" date="2013-08" db="EMBL/GenBank/DDBJ databases">
        <authorList>
            <person name="Weinstock G."/>
            <person name="Sodergren E."/>
            <person name="Wylie T."/>
            <person name="Fulton L."/>
            <person name="Fulton R."/>
            <person name="Fronick C."/>
            <person name="O'Laughlin M."/>
            <person name="Godfrey J."/>
            <person name="Miner T."/>
            <person name="Herter B."/>
            <person name="Appelbaum E."/>
            <person name="Cordes M."/>
            <person name="Lek S."/>
            <person name="Wollam A."/>
            <person name="Pepin K.H."/>
            <person name="Palsikar V.B."/>
            <person name="Mitreva M."/>
            <person name="Wilson R.K."/>
        </authorList>
    </citation>
    <scope>NUCLEOTIDE SEQUENCE [LARGE SCALE GENOMIC DNA]</scope>
    <source>
        <strain evidence="3 4">ATCC 12856</strain>
    </source>
</reference>
<feature type="domain" description="Bypass of forespore C C-terminal" evidence="1">
    <location>
        <begin position="102"/>
        <end position="178"/>
    </location>
</feature>
<feature type="domain" description="Bypass-of-forespore C N-terminal" evidence="2">
    <location>
        <begin position="50"/>
        <end position="99"/>
    </location>
</feature>
<dbReference type="STRING" id="649747.HMPREF0083_02415"/>
<dbReference type="HOGENOM" id="CLU_115308_0_0_9"/>
<gene>
    <name evidence="3" type="ORF">HMPREF0083_02415</name>
</gene>
<evidence type="ECO:0000313" key="3">
    <source>
        <dbReference type="EMBL" id="ERI09486.1"/>
    </source>
</evidence>
<organism evidence="3 4">
    <name type="scientific">Aneurinibacillus aneurinilyticus ATCC 12856</name>
    <dbReference type="NCBI Taxonomy" id="649747"/>
    <lineage>
        <taxon>Bacteria</taxon>
        <taxon>Bacillati</taxon>
        <taxon>Bacillota</taxon>
        <taxon>Bacilli</taxon>
        <taxon>Bacillales</taxon>
        <taxon>Paenibacillaceae</taxon>
        <taxon>Aneurinibacillus group</taxon>
        <taxon>Aneurinibacillus</taxon>
    </lineage>
</organism>
<dbReference type="InterPro" id="IPR015050">
    <property type="entry name" value="BofC_C"/>
</dbReference>
<accession>U1YFA7</accession>
<dbReference type="AlphaFoldDB" id="U1YFA7"/>
<evidence type="ECO:0008006" key="5">
    <source>
        <dbReference type="Google" id="ProtNLM"/>
    </source>
</evidence>
<sequence>MHMIRKPLPKHWRTLLALSVLFVTVVGGGTWYLYSAIGKLKGSETATQTVDVVLKREYLCGETEEEVKQETVASADELFTRYTGWNFVSRNRNVYTFEKKVNDLSPHCKENAYFGLGTNGELTLFDGLPEKGQVIQTFFQLDTGKLESSLPREELNLLRQGIRITDAAEYNSIISTYSEFSNDEQEAAVRLK</sequence>
<dbReference type="InterPro" id="IPR038117">
    <property type="entry name" value="BofC_C_sf"/>
</dbReference>
<proteinExistence type="predicted"/>
<protein>
    <recommendedName>
        <fullName evidence="5">Bypass of forespore C C-terminal domain-containing protein</fullName>
    </recommendedName>
</protein>
<evidence type="ECO:0000259" key="1">
    <source>
        <dbReference type="Pfam" id="PF08955"/>
    </source>
</evidence>
<evidence type="ECO:0000259" key="2">
    <source>
        <dbReference type="Pfam" id="PF08977"/>
    </source>
</evidence>
<comment type="caution">
    <text evidence="3">The sequence shown here is derived from an EMBL/GenBank/DDBJ whole genome shotgun (WGS) entry which is preliminary data.</text>
</comment>
<dbReference type="InterPro" id="IPR038118">
    <property type="entry name" value="BOFC_N_sf"/>
</dbReference>
<dbReference type="Pfam" id="PF08955">
    <property type="entry name" value="BofC_C"/>
    <property type="match status" value="1"/>
</dbReference>
<dbReference type="Gene3D" id="3.10.20.420">
    <property type="entry name" value="Bypass-of-forespore C, N-terminal domain"/>
    <property type="match status" value="1"/>
</dbReference>
<dbReference type="EMBL" id="AWSJ01000148">
    <property type="protein sequence ID" value="ERI09486.1"/>
    <property type="molecule type" value="Genomic_DNA"/>
</dbReference>
<dbReference type="InterPro" id="IPR015071">
    <property type="entry name" value="BOFC_N"/>
</dbReference>
<dbReference type="PATRIC" id="fig|649747.3.peg.2192"/>